<dbReference type="AlphaFoldDB" id="A0A1E3KX83"/>
<evidence type="ECO:0000313" key="2">
    <source>
        <dbReference type="Proteomes" id="UP000094578"/>
    </source>
</evidence>
<accession>A0A1E3KX83</accession>
<sequence>METLRNNKISETKEQIIQQLFIYRSLNIYQLYFFLNRLEIPSTYPHYSLDQLNRDKIRSLYNQLSQLKKSELVIESSKQPPKQYTLSEEGLSVAFQMNNIPEVEGYRRTGWNAEYGYFPYDLYRPVKERLQKHHQHAIDFNVMLQLICIKYDLEYDYIDNRYSSVEYNNEEKGKKIFRPDGEFIVKVKNSNEKFHFWLELDMGTEKSHLLFDKFEKYKQYLNYVSEGVSHTELKGSIPKSILFVTTSQKHIWARWQNVFRNYMNSIDKWGTYLNLYVCNMEMIEHLILAHIQSAKETNTKLNNNLRPLIQDKSFIGQPKPSNAVRQNTVIASFCNLYEEEEEALQWKPMFTLTQLSNKENQVFLYIKFDRYETNGISKVIDFFGKMKSIPSMKQVNAKDLIPVFYYADEKPKSLIFEGCDQIEKFKSIFKYYLWHNYDTNEWFDMNDHEIDSKIINPLNYFKGNNHR</sequence>
<dbReference type="Proteomes" id="UP000094578">
    <property type="component" value="Unassembled WGS sequence"/>
</dbReference>
<organism evidence="1 2">
    <name type="scientific">Paenibacillus nuruki</name>
    <dbReference type="NCBI Taxonomy" id="1886670"/>
    <lineage>
        <taxon>Bacteria</taxon>
        <taxon>Bacillati</taxon>
        <taxon>Bacillota</taxon>
        <taxon>Bacilli</taxon>
        <taxon>Bacillales</taxon>
        <taxon>Paenibacillaceae</taxon>
        <taxon>Paenibacillus</taxon>
    </lineage>
</organism>
<dbReference type="EMBL" id="MDER01000104">
    <property type="protein sequence ID" value="ODP26003.1"/>
    <property type="molecule type" value="Genomic_DNA"/>
</dbReference>
<comment type="caution">
    <text evidence="1">The sequence shown here is derived from an EMBL/GenBank/DDBJ whole genome shotgun (WGS) entry which is preliminary data.</text>
</comment>
<dbReference type="RefSeq" id="WP_069329956.1">
    <property type="nucleotide sequence ID" value="NZ_MDER01000104.1"/>
</dbReference>
<keyword evidence="2" id="KW-1185">Reference proteome</keyword>
<evidence type="ECO:0000313" key="1">
    <source>
        <dbReference type="EMBL" id="ODP26003.1"/>
    </source>
</evidence>
<protein>
    <submittedName>
        <fullName evidence="1">Uncharacterized protein</fullName>
    </submittedName>
</protein>
<name>A0A1E3KX83_9BACL</name>
<gene>
    <name evidence="1" type="ORF">PTI45_04658</name>
</gene>
<reference evidence="1 2" key="1">
    <citation type="submission" date="2016-08" db="EMBL/GenBank/DDBJ databases">
        <title>Genome sequencing of Paenibacillus sp. TI45-13ar, isolated from Korean traditional nuruk.</title>
        <authorList>
            <person name="Kim S.-J."/>
        </authorList>
    </citation>
    <scope>NUCLEOTIDE SEQUENCE [LARGE SCALE GENOMIC DNA]</scope>
    <source>
        <strain evidence="1 2">TI45-13ar</strain>
    </source>
</reference>
<proteinExistence type="predicted"/>